<proteinExistence type="predicted"/>
<organism evidence="3 4">
    <name type="scientific">Nitrincola tibetensis</name>
    <dbReference type="NCBI Taxonomy" id="2219697"/>
    <lineage>
        <taxon>Bacteria</taxon>
        <taxon>Pseudomonadati</taxon>
        <taxon>Pseudomonadota</taxon>
        <taxon>Gammaproteobacteria</taxon>
        <taxon>Oceanospirillales</taxon>
        <taxon>Oceanospirillaceae</taxon>
        <taxon>Nitrincola</taxon>
    </lineage>
</organism>
<gene>
    <name evidence="3" type="ORF">DN062_08455</name>
</gene>
<comment type="caution">
    <text evidence="3">The sequence shown here is derived from an EMBL/GenBank/DDBJ whole genome shotgun (WGS) entry which is preliminary data.</text>
</comment>
<feature type="chain" id="PRO_5016825382" evidence="2">
    <location>
        <begin position="22"/>
        <end position="161"/>
    </location>
</feature>
<accession>A0A364NMD1</accession>
<evidence type="ECO:0000313" key="3">
    <source>
        <dbReference type="EMBL" id="RAU18256.1"/>
    </source>
</evidence>
<feature type="signal peptide" evidence="2">
    <location>
        <begin position="1"/>
        <end position="21"/>
    </location>
</feature>
<keyword evidence="2" id="KW-0732">Signal</keyword>
<dbReference type="Proteomes" id="UP000250744">
    <property type="component" value="Unassembled WGS sequence"/>
</dbReference>
<dbReference type="RefSeq" id="WP_112158898.1">
    <property type="nucleotide sequence ID" value="NZ_QKRX01000005.1"/>
</dbReference>
<reference evidence="3 4" key="1">
    <citation type="submission" date="2018-06" db="EMBL/GenBank/DDBJ databases">
        <title>Nitrincola tibetense sp. nov., isolated from Lake XuguoCo on Tibetan Plateau.</title>
        <authorList>
            <person name="Xing P."/>
        </authorList>
    </citation>
    <scope>NUCLEOTIDE SEQUENCE [LARGE SCALE GENOMIC DNA]</scope>
    <source>
        <strain evidence="4">xg18</strain>
    </source>
</reference>
<dbReference type="EMBL" id="QKRX01000005">
    <property type="protein sequence ID" value="RAU18256.1"/>
    <property type="molecule type" value="Genomic_DNA"/>
</dbReference>
<name>A0A364NMD1_9GAMM</name>
<dbReference type="OrthoDB" id="9865158at2"/>
<dbReference type="AlphaFoldDB" id="A0A364NMD1"/>
<evidence type="ECO:0000256" key="1">
    <source>
        <dbReference type="SAM" id="MobiDB-lite"/>
    </source>
</evidence>
<sequence length="161" mass="15705">MRKSLLALSLAAALASSVAFAQEASEEITLLSAMTTCTPLSSEQVTVFSGDDTDAILQSTLDLVVTAADDEALVSCITTAFISNFPELSAELLAGVSEVSPDMIASVAEAIAEAEAAAAGPGDTTTEGGNLAGTGPNTLAATSIPTAGAGGGGGITPSSPN</sequence>
<protein>
    <submittedName>
        <fullName evidence="3">Uncharacterized protein</fullName>
    </submittedName>
</protein>
<feature type="region of interest" description="Disordered" evidence="1">
    <location>
        <begin position="118"/>
        <end position="161"/>
    </location>
</feature>
<keyword evidence="4" id="KW-1185">Reference proteome</keyword>
<evidence type="ECO:0000313" key="4">
    <source>
        <dbReference type="Proteomes" id="UP000250744"/>
    </source>
</evidence>
<evidence type="ECO:0000256" key="2">
    <source>
        <dbReference type="SAM" id="SignalP"/>
    </source>
</evidence>